<reference evidence="3 4" key="1">
    <citation type="journal article" date="2006" name="Science">
        <title>Phytophthora genome sequences uncover evolutionary origins and mechanisms of pathogenesis.</title>
        <authorList>
            <person name="Tyler B.M."/>
            <person name="Tripathy S."/>
            <person name="Zhang X."/>
            <person name="Dehal P."/>
            <person name="Jiang R.H."/>
            <person name="Aerts A."/>
            <person name="Arredondo F.D."/>
            <person name="Baxter L."/>
            <person name="Bensasson D."/>
            <person name="Beynon J.L."/>
            <person name="Chapman J."/>
            <person name="Damasceno C.M."/>
            <person name="Dorrance A.E."/>
            <person name="Dou D."/>
            <person name="Dickerman A.W."/>
            <person name="Dubchak I.L."/>
            <person name="Garbelotto M."/>
            <person name="Gijzen M."/>
            <person name="Gordon S.G."/>
            <person name="Govers F."/>
            <person name="Grunwald N.J."/>
            <person name="Huang W."/>
            <person name="Ivors K.L."/>
            <person name="Jones R.W."/>
            <person name="Kamoun S."/>
            <person name="Krampis K."/>
            <person name="Lamour K.H."/>
            <person name="Lee M.K."/>
            <person name="McDonald W.H."/>
            <person name="Medina M."/>
            <person name="Meijer H.J."/>
            <person name="Nordberg E.K."/>
            <person name="Maclean D.J."/>
            <person name="Ospina-Giraldo M.D."/>
            <person name="Morris P.F."/>
            <person name="Phuntumart V."/>
            <person name="Putnam N.H."/>
            <person name="Rash S."/>
            <person name="Rose J.K."/>
            <person name="Sakihama Y."/>
            <person name="Salamov A.A."/>
            <person name="Savidor A."/>
            <person name="Scheuring C.F."/>
            <person name="Smith B.M."/>
            <person name="Sobral B.W."/>
            <person name="Terry A."/>
            <person name="Torto-Alalibo T.A."/>
            <person name="Win J."/>
            <person name="Xu Z."/>
            <person name="Zhang H."/>
            <person name="Grigoriev I.V."/>
            <person name="Rokhsar D.S."/>
            <person name="Boore J.L."/>
        </authorList>
    </citation>
    <scope>NUCLEOTIDE SEQUENCE [LARGE SCALE GENOMIC DNA]</scope>
    <source>
        <strain evidence="3 4">P6497</strain>
    </source>
</reference>
<keyword evidence="4" id="KW-1185">Reference proteome</keyword>
<sequence length="1118" mass="123560">MSTPPSRPLPPPRAGDNDPILLSPLMTLMPTGYRNIQPFQKGKGWHTNGRTPRHRAASTQASQDIDERGVVFPLLPGHEHVRPGTQGPDASAVEGAAATSSNGDQMDDRQEKDEAATVISPRAPSTPPANGAPRRPSRSDPRVNAGSFRSRALSGSPSNASRPTSPATITGDENLKSRGTEDGKAVAGPDPVIMQQLWQEYAARSHAVNRQVDAAAYHEKMHRRYGEQRALKERIAQLEQALEAMESERNQAQAQADSAVKQLELLAQASEFSEAGPTSPTLKTVRSSFLKPPQAGEPANPEEKSYRERSFALERALSQAKASLSTLQEQLRHQTTEAADRAQALEAQLVLERNTSLELARQLREISAGFTRVSAELVETRMALEREQQRSEEVIEQARLQNAQLLSDTRRTQLETRLKLAVRSLGREALRHKMETLMSRTMRAEQSMRVTQLETERVCRERDAMREQLEQVLSSHALKYHSLGAAGGIPGILKRSTQLTTGSRMISDQLLVLQVLYEEAEEPEDPDDGFSVHFVAYEPRSAQDDFLTFHLRDIQRLVPNHDSFLAHHSVRRRERLEALAEVLLDHVHAGYKNGHLVLCETSGPEAASRLPREQLVAQQEQHNTQQVTVYRGTRYLSVVGSYEENAVLAELDVEEAFAAATSQVWWLEVRAVVLGWEGDCDTEALTTKVDLRQLLTFCSTFASYRPSQSHDGGSNNDAELFAVHEELLEPLFDSLRIVLSAGNAAKLEVVGVGGEDRPSTSTEAQVRRRRLSVENQDKLIVDRPEEKDTEANQGKMSVPSTLTHQCVVNVGDVFYCVRLQELWDGELLLDITMDDPETQQHFHRILHEPQLAVLAERLVRDGALDGYEFEEDGELEEHRVAAMQVKYGLATALHRPLCKLVESNVRPVLPHPSQLNSNKAPTEAGAISLGGLFDDEASGVLIAPPREYLMRALMLNSSAYASLGWHHDREVRVIATSENILLDERAVQQVIQDILSASRENSGGSDAMQVRRQRTGARLQGLAGFSLVQTVSAHLEQCGDVAIFDVLSLTSDHGGPSYLPLVLVVEDSDVEASPLQLVFEALGIDEDCSEFAKDVLASSRTSSRADDLLDQEAQSAPP</sequence>
<feature type="compositionally biased region" description="Pro residues" evidence="2">
    <location>
        <begin position="1"/>
        <end position="13"/>
    </location>
</feature>
<keyword evidence="1" id="KW-0175">Coiled coil</keyword>
<dbReference type="Proteomes" id="UP000002640">
    <property type="component" value="Unassembled WGS sequence"/>
</dbReference>
<dbReference type="GeneID" id="20656525"/>
<evidence type="ECO:0000256" key="1">
    <source>
        <dbReference type="SAM" id="Coils"/>
    </source>
</evidence>
<dbReference type="RefSeq" id="XP_009524182.1">
    <property type="nucleotide sequence ID" value="XM_009525887.1"/>
</dbReference>
<feature type="compositionally biased region" description="Basic and acidic residues" evidence="2">
    <location>
        <begin position="173"/>
        <end position="184"/>
    </location>
</feature>
<protein>
    <submittedName>
        <fullName evidence="3">Uncharacterized protein</fullName>
    </submittedName>
</protein>
<feature type="region of interest" description="Disordered" evidence="2">
    <location>
        <begin position="271"/>
        <end position="309"/>
    </location>
</feature>
<name>G4Z2N6_PHYSP</name>
<accession>G4Z2N6</accession>
<dbReference type="KEGG" id="psoj:PHYSODRAFT_490184"/>
<feature type="region of interest" description="Disordered" evidence="2">
    <location>
        <begin position="1"/>
        <end position="23"/>
    </location>
</feature>
<feature type="compositionally biased region" description="Polar residues" evidence="2">
    <location>
        <begin position="276"/>
        <end position="287"/>
    </location>
</feature>
<dbReference type="EMBL" id="JH159153">
    <property type="protein sequence ID" value="EGZ21465.1"/>
    <property type="molecule type" value="Genomic_DNA"/>
</dbReference>
<dbReference type="OMA" id="CASAFTD"/>
<gene>
    <name evidence="3" type="ORF">PHYSODRAFT_490184</name>
</gene>
<evidence type="ECO:0000256" key="2">
    <source>
        <dbReference type="SAM" id="MobiDB-lite"/>
    </source>
</evidence>
<feature type="coiled-coil region" evidence="1">
    <location>
        <begin position="228"/>
        <end position="269"/>
    </location>
</feature>
<feature type="compositionally biased region" description="Basic and acidic residues" evidence="2">
    <location>
        <begin position="106"/>
        <end position="115"/>
    </location>
</feature>
<dbReference type="AlphaFoldDB" id="G4Z2N6"/>
<dbReference type="SMR" id="G4Z2N6"/>
<proteinExistence type="predicted"/>
<feature type="region of interest" description="Disordered" evidence="2">
    <location>
        <begin position="1098"/>
        <end position="1118"/>
    </location>
</feature>
<evidence type="ECO:0000313" key="3">
    <source>
        <dbReference type="EMBL" id="EGZ21465.1"/>
    </source>
</evidence>
<dbReference type="InParanoid" id="G4Z2N6"/>
<evidence type="ECO:0000313" key="4">
    <source>
        <dbReference type="Proteomes" id="UP000002640"/>
    </source>
</evidence>
<organism evidence="3 4">
    <name type="scientific">Phytophthora sojae (strain P6497)</name>
    <name type="common">Soybean stem and root rot agent</name>
    <name type="synonym">Phytophthora megasperma f. sp. glycines</name>
    <dbReference type="NCBI Taxonomy" id="1094619"/>
    <lineage>
        <taxon>Eukaryota</taxon>
        <taxon>Sar</taxon>
        <taxon>Stramenopiles</taxon>
        <taxon>Oomycota</taxon>
        <taxon>Peronosporomycetes</taxon>
        <taxon>Peronosporales</taxon>
        <taxon>Peronosporaceae</taxon>
        <taxon>Phytophthora</taxon>
    </lineage>
</organism>
<feature type="coiled-coil region" evidence="1">
    <location>
        <begin position="317"/>
        <end position="348"/>
    </location>
</feature>
<feature type="compositionally biased region" description="Polar residues" evidence="2">
    <location>
        <begin position="153"/>
        <end position="168"/>
    </location>
</feature>
<feature type="region of interest" description="Disordered" evidence="2">
    <location>
        <begin position="36"/>
        <end position="188"/>
    </location>
</feature>